<reference evidence="2" key="1">
    <citation type="journal article" date="2012" name="PLoS ONE">
        <title>Gene sets for utilization of primary and secondary nutrition supplies in the distal gut of endangered iberian lynx.</title>
        <authorList>
            <person name="Alcaide M."/>
            <person name="Messina E."/>
            <person name="Richter M."/>
            <person name="Bargiela R."/>
            <person name="Peplies J."/>
            <person name="Huws S.A."/>
            <person name="Newbold C.J."/>
            <person name="Golyshin P.N."/>
            <person name="Simon M.A."/>
            <person name="Lopez G."/>
            <person name="Yakimov M.M."/>
            <person name="Ferrer M."/>
        </authorList>
    </citation>
    <scope>NUCLEOTIDE SEQUENCE</scope>
</reference>
<dbReference type="Pfam" id="PF13149">
    <property type="entry name" value="Mfa_like_1"/>
    <property type="match status" value="1"/>
</dbReference>
<feature type="region of interest" description="Disordered" evidence="1">
    <location>
        <begin position="46"/>
        <end position="70"/>
    </location>
</feature>
<feature type="compositionally biased region" description="Polar residues" evidence="1">
    <location>
        <begin position="54"/>
        <end position="70"/>
    </location>
</feature>
<gene>
    <name evidence="2" type="ORF">EVA_04891</name>
</gene>
<dbReference type="EMBL" id="AMCI01000996">
    <property type="protein sequence ID" value="EJX07023.1"/>
    <property type="molecule type" value="Genomic_DNA"/>
</dbReference>
<accession>J9GVS7</accession>
<evidence type="ECO:0000313" key="2">
    <source>
        <dbReference type="EMBL" id="EJX07023.1"/>
    </source>
</evidence>
<comment type="caution">
    <text evidence="2">The sequence shown here is derived from an EMBL/GenBank/DDBJ whole genome shotgun (WGS) entry which is preliminary data.</text>
</comment>
<evidence type="ECO:0000256" key="1">
    <source>
        <dbReference type="SAM" id="MobiDB-lite"/>
    </source>
</evidence>
<name>J9GVS7_9ZZZZ</name>
<sequence length="536" mass="58815">MQTPLHGKRKIENKNRMKKTTTLLCLGIAFCLAACSDDDDNKVTMPEAAPTHPFSATASLPVRSTDSSEGAHTLNGMWNENAKLAVLRLVTSKTPKAVISKSATSLDQFTGEISTQVYNDNELALFYPAEALTMSSSDTLAQELYLNGQDGTLANVTRYDYVWAKAKASVQDQTVSTACEMTPLMSIGKFQFAVNGTPLNNIARITVTATSGELYSSATLQLKTGQLINPRKGILTVNKPAEASNETYISFFPGKAQLHFTLVTNDQRIYETTTTEEIQWEKGKIYTSPTLACTPMQPARIGDYYYSDATYSTEKDANKTCIGIVFALDDANGQLLTQQETSPYGRIVALRDNQYRVKWTSKPNDMEGIANETTVNGQLEQGALPYYQGTVESYFTDKAEEQIHGVTIDVHSGQITAWAQKGVLSDFAGKSHTACFNHNTSTFPAGGLCSQYTTDGTAPGYWYLPAAGELALLWELYKSGVICEDSKDEFHNFAQKGYWSSSEHSEGKAWYINFISGFLVANSKSSIYATRPVASF</sequence>
<organism evidence="2">
    <name type="scientific">gut metagenome</name>
    <dbReference type="NCBI Taxonomy" id="749906"/>
    <lineage>
        <taxon>unclassified sequences</taxon>
        <taxon>metagenomes</taxon>
        <taxon>organismal metagenomes</taxon>
    </lineage>
</organism>
<dbReference type="AlphaFoldDB" id="J9GVS7"/>
<dbReference type="InterPro" id="IPR025049">
    <property type="entry name" value="Mfa-like_1"/>
</dbReference>
<keyword evidence="2" id="KW-0449">Lipoprotein</keyword>
<protein>
    <submittedName>
        <fullName evidence="2">Lipoprotein</fullName>
    </submittedName>
</protein>
<proteinExistence type="predicted"/>